<feature type="chain" id="PRO_5034586164" evidence="1">
    <location>
        <begin position="17"/>
        <end position="199"/>
    </location>
</feature>
<evidence type="ECO:0000256" key="1">
    <source>
        <dbReference type="SAM" id="SignalP"/>
    </source>
</evidence>
<keyword evidence="1" id="KW-0732">Signal</keyword>
<protein>
    <submittedName>
        <fullName evidence="2">Uncharacterized protein</fullName>
    </submittedName>
</protein>
<dbReference type="AlphaFoldDB" id="A0A8H7W776"/>
<dbReference type="EMBL" id="JAFJYH010000245">
    <property type="protein sequence ID" value="KAG4414853.1"/>
    <property type="molecule type" value="Genomic_DNA"/>
</dbReference>
<keyword evidence="3" id="KW-1185">Reference proteome</keyword>
<proteinExistence type="predicted"/>
<dbReference type="CDD" id="cd07822">
    <property type="entry name" value="SRPBCC_4"/>
    <property type="match status" value="1"/>
</dbReference>
<dbReference type="InterPro" id="IPR023393">
    <property type="entry name" value="START-like_dom_sf"/>
</dbReference>
<comment type="caution">
    <text evidence="2">The sequence shown here is derived from an EMBL/GenBank/DDBJ whole genome shotgun (WGS) entry which is preliminary data.</text>
</comment>
<name>A0A8H7W776_9HELO</name>
<sequence>MRLTYFILPTLATAAAIPGLSLDCAPNGTIMSTPKYGTEGAIFTVCAQIPIRGSESTIYDVLLDFPRYHEWNTFVYDVDVPANVTSAKDVYIGMPMTLHTYGLIPVFNSTSQESISYLEPKDQTPFVGWLTDIGLGLAGLQAEHISLLKDLGGGMTEYVSWETYYGAGAVVVAALKDKLQTQFENQGRDLKFRVEGPGV</sequence>
<dbReference type="OrthoDB" id="509124at2759"/>
<dbReference type="Proteomes" id="UP000664132">
    <property type="component" value="Unassembled WGS sequence"/>
</dbReference>
<dbReference type="Gene3D" id="3.30.530.20">
    <property type="match status" value="1"/>
</dbReference>
<evidence type="ECO:0000313" key="3">
    <source>
        <dbReference type="Proteomes" id="UP000664132"/>
    </source>
</evidence>
<gene>
    <name evidence="2" type="ORF">IFR04_011991</name>
</gene>
<dbReference type="SUPFAM" id="SSF55961">
    <property type="entry name" value="Bet v1-like"/>
    <property type="match status" value="1"/>
</dbReference>
<accession>A0A8H7W776</accession>
<feature type="signal peptide" evidence="1">
    <location>
        <begin position="1"/>
        <end position="16"/>
    </location>
</feature>
<evidence type="ECO:0000313" key="2">
    <source>
        <dbReference type="EMBL" id="KAG4414853.1"/>
    </source>
</evidence>
<organism evidence="2 3">
    <name type="scientific">Cadophora malorum</name>
    <dbReference type="NCBI Taxonomy" id="108018"/>
    <lineage>
        <taxon>Eukaryota</taxon>
        <taxon>Fungi</taxon>
        <taxon>Dikarya</taxon>
        <taxon>Ascomycota</taxon>
        <taxon>Pezizomycotina</taxon>
        <taxon>Leotiomycetes</taxon>
        <taxon>Helotiales</taxon>
        <taxon>Ploettnerulaceae</taxon>
        <taxon>Cadophora</taxon>
    </lineage>
</organism>
<reference evidence="2" key="1">
    <citation type="submission" date="2021-02" db="EMBL/GenBank/DDBJ databases">
        <title>Genome sequence Cadophora malorum strain M34.</title>
        <authorList>
            <person name="Stefanovic E."/>
            <person name="Vu D."/>
            <person name="Scully C."/>
            <person name="Dijksterhuis J."/>
            <person name="Roader J."/>
            <person name="Houbraken J."/>
        </authorList>
    </citation>
    <scope>NUCLEOTIDE SEQUENCE</scope>
    <source>
        <strain evidence="2">M34</strain>
    </source>
</reference>